<dbReference type="Pfam" id="PF06094">
    <property type="entry name" value="GGACT"/>
    <property type="match status" value="1"/>
</dbReference>
<dbReference type="Gene3D" id="3.10.490.10">
    <property type="entry name" value="Gamma-glutamyl cyclotransferase-like"/>
    <property type="match status" value="1"/>
</dbReference>
<dbReference type="RefSeq" id="WP_081798453.1">
    <property type="nucleotide sequence ID" value="NZ_KK082254.1"/>
</dbReference>
<dbReference type="SUPFAM" id="SSF110857">
    <property type="entry name" value="Gamma-glutamyl cyclotransferase-like"/>
    <property type="match status" value="1"/>
</dbReference>
<dbReference type="OrthoDB" id="8538589at2"/>
<proteinExistence type="predicted"/>
<feature type="domain" description="Gamma-glutamylcyclotransferase AIG2-like" evidence="1">
    <location>
        <begin position="8"/>
        <end position="114"/>
    </location>
</feature>
<keyword evidence="3" id="KW-1185">Reference proteome</keyword>
<dbReference type="InterPro" id="IPR036568">
    <property type="entry name" value="GGCT-like_sf"/>
</dbReference>
<evidence type="ECO:0000259" key="1">
    <source>
        <dbReference type="Pfam" id="PF06094"/>
    </source>
</evidence>
<gene>
    <name evidence="2" type="ORF">BG53_02975</name>
</gene>
<dbReference type="EMBL" id="JFHU01000140">
    <property type="protein sequence ID" value="EXX87919.1"/>
    <property type="molecule type" value="Genomic_DNA"/>
</dbReference>
<dbReference type="InterPro" id="IPR009288">
    <property type="entry name" value="AIG2-like_dom"/>
</dbReference>
<evidence type="ECO:0000313" key="3">
    <source>
        <dbReference type="Proteomes" id="UP000053750"/>
    </source>
</evidence>
<dbReference type="InterPro" id="IPR013024">
    <property type="entry name" value="GGCT-like"/>
</dbReference>
<dbReference type="CDD" id="cd06661">
    <property type="entry name" value="GGCT_like"/>
    <property type="match status" value="1"/>
</dbReference>
<name>A0A9W5W6X1_9BACL</name>
<organism evidence="2 3">
    <name type="scientific">Paenibacillus darwinianus</name>
    <dbReference type="NCBI Taxonomy" id="1380763"/>
    <lineage>
        <taxon>Bacteria</taxon>
        <taxon>Bacillati</taxon>
        <taxon>Bacillota</taxon>
        <taxon>Bacilli</taxon>
        <taxon>Bacillales</taxon>
        <taxon>Paenibacillaceae</taxon>
        <taxon>Paenibacillus</taxon>
    </lineage>
</organism>
<evidence type="ECO:0000313" key="2">
    <source>
        <dbReference type="EMBL" id="EXX87919.1"/>
    </source>
</evidence>
<comment type="caution">
    <text evidence="2">The sequence shown here is derived from an EMBL/GenBank/DDBJ whole genome shotgun (WGS) entry which is preliminary data.</text>
</comment>
<reference evidence="2 3" key="1">
    <citation type="submission" date="2014-02" db="EMBL/GenBank/DDBJ databases">
        <title>Genome sequence of Paenibacillus darwinianus reveals adaptive mechanisms for survival in Antarctic soils.</title>
        <authorList>
            <person name="Dsouza M."/>
            <person name="Taylor M.W."/>
            <person name="Turner S.J."/>
            <person name="Aislabie J."/>
        </authorList>
    </citation>
    <scope>NUCLEOTIDE SEQUENCE [LARGE SCALE GENOMIC DNA]</scope>
    <source>
        <strain evidence="2 3">CE1</strain>
    </source>
</reference>
<dbReference type="AlphaFoldDB" id="A0A9W5W6X1"/>
<protein>
    <submittedName>
        <fullName evidence="2">AIG2 family protein</fullName>
    </submittedName>
</protein>
<accession>A0A9W5W6X1</accession>
<dbReference type="Proteomes" id="UP000053750">
    <property type="component" value="Unassembled WGS sequence"/>
</dbReference>
<sequence>MQTERYRVFIYGSLLPGMSNHIVVSDYIEAVVPGRIEGRLVDCGAYPALIRSAKANGRSVRGLWIEVGRAGLAAMDALEQFGGIEETNDYERVWAQDLDRPEQAGWVYVWEGTRGFPPISSNGLKGTMQASGLGPIKDRSKRGERYANRTLSCIYIWLAASRHVQPHRRVRLYRSRGAGED</sequence>